<evidence type="ECO:0000259" key="9">
    <source>
        <dbReference type="Pfam" id="PF02463"/>
    </source>
</evidence>
<dbReference type="GO" id="GO:0005737">
    <property type="term" value="C:cytoplasm"/>
    <property type="evidence" value="ECO:0007669"/>
    <property type="project" value="UniProtKB-SubCell"/>
</dbReference>
<dbReference type="InterPro" id="IPR001238">
    <property type="entry name" value="DNA-binding_RecF"/>
</dbReference>
<reference evidence="10" key="1">
    <citation type="submission" date="2018-06" db="EMBL/GenBank/DDBJ databases">
        <authorList>
            <person name="Zhirakovskaya E."/>
        </authorList>
    </citation>
    <scope>NUCLEOTIDE SEQUENCE</scope>
</reference>
<proteinExistence type="inferred from homology"/>
<dbReference type="PANTHER" id="PTHR32182:SF0">
    <property type="entry name" value="DNA REPLICATION AND REPAIR PROTEIN RECF"/>
    <property type="match status" value="1"/>
</dbReference>
<keyword evidence="7" id="KW-0067">ATP-binding</keyword>
<dbReference type="Gene3D" id="1.20.1050.90">
    <property type="entry name" value="RecF/RecN/SMC, N-terminal domain"/>
    <property type="match status" value="1"/>
</dbReference>
<dbReference type="InterPro" id="IPR018078">
    <property type="entry name" value="DNA-binding_RecF_CS"/>
</dbReference>
<evidence type="ECO:0000256" key="2">
    <source>
        <dbReference type="ARBA" id="ARBA00008016"/>
    </source>
</evidence>
<keyword evidence="8" id="KW-0238">DNA-binding</keyword>
<dbReference type="GO" id="GO:0006260">
    <property type="term" value="P:DNA replication"/>
    <property type="evidence" value="ECO:0007669"/>
    <property type="project" value="UniProtKB-KW"/>
</dbReference>
<dbReference type="NCBIfam" id="TIGR00611">
    <property type="entry name" value="recf"/>
    <property type="match status" value="1"/>
</dbReference>
<dbReference type="SUPFAM" id="SSF52540">
    <property type="entry name" value="P-loop containing nucleoside triphosphate hydrolases"/>
    <property type="match status" value="1"/>
</dbReference>
<keyword evidence="5" id="KW-0235">DNA replication</keyword>
<dbReference type="GO" id="GO:0006302">
    <property type="term" value="P:double-strand break repair"/>
    <property type="evidence" value="ECO:0007669"/>
    <property type="project" value="TreeGrafter"/>
</dbReference>
<accession>A0A3B1CV59</accession>
<evidence type="ECO:0000256" key="1">
    <source>
        <dbReference type="ARBA" id="ARBA00004496"/>
    </source>
</evidence>
<dbReference type="PROSITE" id="PS00618">
    <property type="entry name" value="RECF_2"/>
    <property type="match status" value="1"/>
</dbReference>
<keyword evidence="6" id="KW-0547">Nucleotide-binding</keyword>
<evidence type="ECO:0000313" key="10">
    <source>
        <dbReference type="EMBL" id="VAX27724.1"/>
    </source>
</evidence>
<keyword evidence="4" id="KW-0963">Cytoplasm</keyword>
<dbReference type="PANTHER" id="PTHR32182">
    <property type="entry name" value="DNA REPLICATION AND REPAIR PROTEIN RECF"/>
    <property type="match status" value="1"/>
</dbReference>
<dbReference type="InterPro" id="IPR003395">
    <property type="entry name" value="RecF/RecN/SMC_N"/>
</dbReference>
<dbReference type="Pfam" id="PF02463">
    <property type="entry name" value="SMC_N"/>
    <property type="match status" value="1"/>
</dbReference>
<organism evidence="10">
    <name type="scientific">hydrothermal vent metagenome</name>
    <dbReference type="NCBI Taxonomy" id="652676"/>
    <lineage>
        <taxon>unclassified sequences</taxon>
        <taxon>metagenomes</taxon>
        <taxon>ecological metagenomes</taxon>
    </lineage>
</organism>
<dbReference type="HAMAP" id="MF_00365">
    <property type="entry name" value="RecF"/>
    <property type="match status" value="1"/>
</dbReference>
<dbReference type="InterPro" id="IPR042174">
    <property type="entry name" value="RecF_2"/>
</dbReference>
<evidence type="ECO:0000256" key="5">
    <source>
        <dbReference type="ARBA" id="ARBA00022705"/>
    </source>
</evidence>
<dbReference type="GO" id="GO:0005524">
    <property type="term" value="F:ATP binding"/>
    <property type="evidence" value="ECO:0007669"/>
    <property type="project" value="UniProtKB-KW"/>
</dbReference>
<comment type="subcellular location">
    <subcellularLocation>
        <location evidence="1">Cytoplasm</location>
    </subcellularLocation>
</comment>
<dbReference type="InterPro" id="IPR027417">
    <property type="entry name" value="P-loop_NTPase"/>
</dbReference>
<dbReference type="AlphaFoldDB" id="A0A3B1CV59"/>
<evidence type="ECO:0000256" key="3">
    <source>
        <dbReference type="ARBA" id="ARBA00020170"/>
    </source>
</evidence>
<dbReference type="GO" id="GO:0003697">
    <property type="term" value="F:single-stranded DNA binding"/>
    <property type="evidence" value="ECO:0007669"/>
    <property type="project" value="InterPro"/>
</dbReference>
<dbReference type="EMBL" id="UOGD01000393">
    <property type="protein sequence ID" value="VAX27724.1"/>
    <property type="molecule type" value="Genomic_DNA"/>
</dbReference>
<protein>
    <recommendedName>
        <fullName evidence="3">DNA replication and repair protein RecF</fullName>
    </recommendedName>
</protein>
<dbReference type="Gene3D" id="3.40.50.300">
    <property type="entry name" value="P-loop containing nucleotide triphosphate hydrolases"/>
    <property type="match status" value="1"/>
</dbReference>
<evidence type="ECO:0000256" key="6">
    <source>
        <dbReference type="ARBA" id="ARBA00022741"/>
    </source>
</evidence>
<evidence type="ECO:0000256" key="7">
    <source>
        <dbReference type="ARBA" id="ARBA00022840"/>
    </source>
</evidence>
<evidence type="ECO:0000256" key="4">
    <source>
        <dbReference type="ARBA" id="ARBA00022490"/>
    </source>
</evidence>
<comment type="similarity">
    <text evidence="2">Belongs to the RecF family.</text>
</comment>
<evidence type="ECO:0000256" key="8">
    <source>
        <dbReference type="ARBA" id="ARBA00023125"/>
    </source>
</evidence>
<feature type="domain" description="RecF/RecN/SMC N-terminal" evidence="9">
    <location>
        <begin position="3"/>
        <end position="341"/>
    </location>
</feature>
<dbReference type="GO" id="GO:0000731">
    <property type="term" value="P:DNA synthesis involved in DNA repair"/>
    <property type="evidence" value="ECO:0007669"/>
    <property type="project" value="TreeGrafter"/>
</dbReference>
<sequence>MILNNLELTNFRLHRHTKIKFSEQLNYIIGGNGQGKTSLLEAIYYLCTSKNLSQSKDQEVVSFNESFFNIRGNFTDLINNNIEIIYSSKENKKVLNLDEKVIKRASNLIGKFPVVALTPSDHSITMGAPADRRKFVDSVISQASNTYLKILIDYNRTLRQRSALLYQIKESYQPQLIDQLETWTESLIKLGSEIIEHRIKFVKTFSEYIVESYKTIMNSIEIPGIEYNYLNGNGDEEIRQTFRKELERMKDHEVIRAKNLVGPHRDEFLFKINDLDLRKYGSQGQHKTFQISLRFGEFFYLKDTLGKTPIFLMDDVFGELDAFRANKISEYMKKVGQAFITLTDFSNFEHLTKSEDDLIIKIKNGQVTYA</sequence>
<name>A0A3B1CV59_9ZZZZ</name>
<gene>
    <name evidence="10" type="ORF">MNBD_IGNAVI01-2705</name>
</gene>